<reference evidence="2" key="1">
    <citation type="submission" date="2018-02" db="EMBL/GenBank/DDBJ databases">
        <authorList>
            <person name="Seth-Smith MB H."/>
            <person name="Seth-Smith H."/>
        </authorList>
    </citation>
    <scope>NUCLEOTIDE SEQUENCE [LARGE SCALE GENOMIC DNA]</scope>
</reference>
<organism evidence="1 2">
    <name type="scientific">Mycobacterium basiliense</name>
    <dbReference type="NCBI Taxonomy" id="2094119"/>
    <lineage>
        <taxon>Bacteria</taxon>
        <taxon>Bacillati</taxon>
        <taxon>Actinomycetota</taxon>
        <taxon>Actinomycetes</taxon>
        <taxon>Mycobacteriales</taxon>
        <taxon>Mycobacteriaceae</taxon>
        <taxon>Mycobacterium</taxon>
    </lineage>
</organism>
<evidence type="ECO:0000313" key="1">
    <source>
        <dbReference type="EMBL" id="VDM89002.1"/>
    </source>
</evidence>
<dbReference type="AlphaFoldDB" id="A0A447GEU5"/>
<name>A0A447GEU5_9MYCO</name>
<evidence type="ECO:0000313" key="2">
    <source>
        <dbReference type="Proteomes" id="UP000269998"/>
    </source>
</evidence>
<dbReference type="KEGG" id="mbai:MB901379_02569"/>
<dbReference type="EMBL" id="LR130759">
    <property type="protein sequence ID" value="VDM89002.1"/>
    <property type="molecule type" value="Genomic_DNA"/>
</dbReference>
<keyword evidence="2" id="KW-1185">Reference proteome</keyword>
<sequence>MLVAAYLTCLLLGGALVLVDELRSGPRDAIDHPAQPLTDTETERQVVGSAQQIVALARLRTTTAGYLPVSCKNLNDPPYQGTIYLIFVLPREAHGDTYFGEIAADLVGHGWTEGLAPAEHVFGRTLSKDGVTAVVHRHSDDNSVGVLRLAGPCRNINDHRHDTTGWKDITGLLTAIR</sequence>
<proteinExistence type="predicted"/>
<dbReference type="Proteomes" id="UP000269998">
    <property type="component" value="Chromosome"/>
</dbReference>
<evidence type="ECO:0008006" key="3">
    <source>
        <dbReference type="Google" id="ProtNLM"/>
    </source>
</evidence>
<accession>A0A447GEU5</accession>
<protein>
    <recommendedName>
        <fullName evidence="3">Lipoprotein LppJ</fullName>
    </recommendedName>
</protein>
<gene>
    <name evidence="1" type="ORF">MB901379_02569</name>
</gene>